<organism evidence="1 2">
    <name type="scientific">Cotesia glomerata</name>
    <name type="common">Lepidopteran parasitic wasp</name>
    <name type="synonym">Apanteles glomeratus</name>
    <dbReference type="NCBI Taxonomy" id="32391"/>
    <lineage>
        <taxon>Eukaryota</taxon>
        <taxon>Metazoa</taxon>
        <taxon>Ecdysozoa</taxon>
        <taxon>Arthropoda</taxon>
        <taxon>Hexapoda</taxon>
        <taxon>Insecta</taxon>
        <taxon>Pterygota</taxon>
        <taxon>Neoptera</taxon>
        <taxon>Endopterygota</taxon>
        <taxon>Hymenoptera</taxon>
        <taxon>Apocrita</taxon>
        <taxon>Ichneumonoidea</taxon>
        <taxon>Braconidae</taxon>
        <taxon>Microgastrinae</taxon>
        <taxon>Cotesia</taxon>
    </lineage>
</organism>
<accession>A0AAV7I7F3</accession>
<keyword evidence="2" id="KW-1185">Reference proteome</keyword>
<comment type="caution">
    <text evidence="1">The sequence shown here is derived from an EMBL/GenBank/DDBJ whole genome shotgun (WGS) entry which is preliminary data.</text>
</comment>
<proteinExistence type="predicted"/>
<evidence type="ECO:0000313" key="1">
    <source>
        <dbReference type="EMBL" id="KAH0546075.1"/>
    </source>
</evidence>
<dbReference type="Proteomes" id="UP000826195">
    <property type="component" value="Unassembled WGS sequence"/>
</dbReference>
<dbReference type="AlphaFoldDB" id="A0AAV7I7F3"/>
<name>A0AAV7I7F3_COTGL</name>
<evidence type="ECO:0000313" key="2">
    <source>
        <dbReference type="Proteomes" id="UP000826195"/>
    </source>
</evidence>
<reference evidence="1 2" key="1">
    <citation type="journal article" date="2021" name="J. Hered.">
        <title>A chromosome-level genome assembly of the parasitoid wasp, Cotesia glomerata (Hymenoptera: Braconidae).</title>
        <authorList>
            <person name="Pinto B.J."/>
            <person name="Weis J.J."/>
            <person name="Gamble T."/>
            <person name="Ode P.J."/>
            <person name="Paul R."/>
            <person name="Zaspel J.M."/>
        </authorList>
    </citation>
    <scope>NUCLEOTIDE SEQUENCE [LARGE SCALE GENOMIC DNA]</scope>
    <source>
        <strain evidence="1">CgM1</strain>
    </source>
</reference>
<gene>
    <name evidence="1" type="ORF">KQX54_006324</name>
</gene>
<dbReference type="EMBL" id="JAHXZJ010002237">
    <property type="protein sequence ID" value="KAH0546075.1"/>
    <property type="molecule type" value="Genomic_DNA"/>
</dbReference>
<sequence length="72" mass="7814">MLNKTPAKFLHDLVEKVILRIGMTSPDKTRLSTLRVTDRRKSGLDDGGWSYQPVVWKLETLPGGSASGSGSG</sequence>
<protein>
    <submittedName>
        <fullName evidence="1">Uncharacterized protein</fullName>
    </submittedName>
</protein>